<comment type="similarity">
    <text evidence="2">Belongs to the UPF0073 (Hly-III) family.</text>
</comment>
<accession>A0A553JNC9</accession>
<feature type="binding site" evidence="7">
    <location>
        <position position="203"/>
    </location>
    <ligand>
        <name>Zn(2+)</name>
        <dbReference type="ChEBI" id="CHEBI:29105"/>
    </ligand>
</feature>
<dbReference type="GO" id="GO:0046872">
    <property type="term" value="F:metal ion binding"/>
    <property type="evidence" value="ECO:0007669"/>
    <property type="project" value="UniProtKB-KW"/>
</dbReference>
<comment type="caution">
    <text evidence="9">The sequence shown here is derived from an EMBL/GenBank/DDBJ whole genome shotgun (WGS) entry which is preliminary data.</text>
</comment>
<feature type="transmembrane region" description="Helical" evidence="8">
    <location>
        <begin position="151"/>
        <end position="170"/>
    </location>
</feature>
<feature type="transmembrane region" description="Helical" evidence="8">
    <location>
        <begin position="122"/>
        <end position="144"/>
    </location>
</feature>
<evidence type="ECO:0000256" key="6">
    <source>
        <dbReference type="ARBA" id="ARBA00023136"/>
    </source>
</evidence>
<reference evidence="10" key="1">
    <citation type="submission" date="2019-07" db="EMBL/GenBank/DDBJ databases">
        <title>Shewanella sp. YLB-08 draft genomic sequence.</title>
        <authorList>
            <person name="Yu L."/>
        </authorList>
    </citation>
    <scope>NUCLEOTIDE SEQUENCE [LARGE SCALE GENOMIC DNA]</scope>
    <source>
        <strain evidence="10">JCM 20706</strain>
    </source>
</reference>
<dbReference type="GO" id="GO:0140911">
    <property type="term" value="F:pore-forming activity"/>
    <property type="evidence" value="ECO:0007669"/>
    <property type="project" value="InterPro"/>
</dbReference>
<keyword evidence="3" id="KW-1003">Cell membrane</keyword>
<feature type="transmembrane region" description="Helical" evidence="8">
    <location>
        <begin position="61"/>
        <end position="82"/>
    </location>
</feature>
<dbReference type="AlphaFoldDB" id="A0A553JNC9"/>
<dbReference type="InterPro" id="IPR004254">
    <property type="entry name" value="AdipoR/HlyIII-related"/>
</dbReference>
<feature type="binding site" evidence="7">
    <location>
        <position position="81"/>
    </location>
    <ligand>
        <name>Zn(2+)</name>
        <dbReference type="ChEBI" id="CHEBI:29105"/>
    </ligand>
</feature>
<dbReference type="EMBL" id="VKGK01000014">
    <property type="protein sequence ID" value="TRY13964.1"/>
    <property type="molecule type" value="Genomic_DNA"/>
</dbReference>
<feature type="transmembrane region" description="Helical" evidence="8">
    <location>
        <begin position="204"/>
        <end position="225"/>
    </location>
</feature>
<protein>
    <submittedName>
        <fullName evidence="9">Hemolysin III family protein</fullName>
    </submittedName>
</protein>
<evidence type="ECO:0000256" key="2">
    <source>
        <dbReference type="ARBA" id="ARBA00008488"/>
    </source>
</evidence>
<name>A0A553JNC9_SHEHA</name>
<proteinExistence type="inferred from homology"/>
<keyword evidence="6 8" id="KW-0472">Membrane</keyword>
<feature type="transmembrane region" description="Helical" evidence="8">
    <location>
        <begin position="94"/>
        <end position="116"/>
    </location>
</feature>
<feature type="transmembrane region" description="Helical" evidence="8">
    <location>
        <begin position="31"/>
        <end position="49"/>
    </location>
</feature>
<evidence type="ECO:0000256" key="1">
    <source>
        <dbReference type="ARBA" id="ARBA00004651"/>
    </source>
</evidence>
<dbReference type="Pfam" id="PF03006">
    <property type="entry name" value="HlyIII"/>
    <property type="match status" value="1"/>
</dbReference>
<dbReference type="PANTHER" id="PTHR20855">
    <property type="entry name" value="ADIPOR/PROGESTIN RECEPTOR-RELATED"/>
    <property type="match status" value="1"/>
</dbReference>
<gene>
    <name evidence="9" type="ORF">FN961_12610</name>
</gene>
<evidence type="ECO:0000256" key="7">
    <source>
        <dbReference type="PIRSR" id="PIRSR604254-1"/>
    </source>
</evidence>
<keyword evidence="10" id="KW-1185">Reference proteome</keyword>
<evidence type="ECO:0000256" key="4">
    <source>
        <dbReference type="ARBA" id="ARBA00022692"/>
    </source>
</evidence>
<evidence type="ECO:0000256" key="8">
    <source>
        <dbReference type="SAM" id="Phobius"/>
    </source>
</evidence>
<evidence type="ECO:0000313" key="10">
    <source>
        <dbReference type="Proteomes" id="UP000318126"/>
    </source>
</evidence>
<dbReference type="InterPro" id="IPR005744">
    <property type="entry name" value="Hy-lIII"/>
</dbReference>
<evidence type="ECO:0000313" key="9">
    <source>
        <dbReference type="EMBL" id="TRY13964.1"/>
    </source>
</evidence>
<dbReference type="Proteomes" id="UP000318126">
    <property type="component" value="Unassembled WGS sequence"/>
</dbReference>
<evidence type="ECO:0000256" key="3">
    <source>
        <dbReference type="ARBA" id="ARBA00022475"/>
    </source>
</evidence>
<organism evidence="9 10">
    <name type="scientific">Shewanella hanedai</name>
    <name type="common">Alteromonas hanedai</name>
    <dbReference type="NCBI Taxonomy" id="25"/>
    <lineage>
        <taxon>Bacteria</taxon>
        <taxon>Pseudomonadati</taxon>
        <taxon>Pseudomonadota</taxon>
        <taxon>Gammaproteobacteria</taxon>
        <taxon>Alteromonadales</taxon>
        <taxon>Shewanellaceae</taxon>
        <taxon>Shewanella</taxon>
    </lineage>
</organism>
<dbReference type="PANTHER" id="PTHR20855:SF3">
    <property type="entry name" value="LD03007P"/>
    <property type="match status" value="1"/>
</dbReference>
<sequence>MSSQETCHQTTPKPTLNSSGYTQIEEAANSISHALGIIAGVVALIFSIIKGQDTLTSIEMAGVVVYCASIVLLFSCSTAYHSVSNPKWKHKLKIADHCAIYFLIAGTYTPLMLLALKGEQANIILIGIWSLALGGVLFETLFINRFKKLSVILYLAMGWLCVTVMGDMIVNMTPLGFQLLVAGGLFYSFGVIFYVGKRIPYNHAIWHLFVLAGAVSHFLCVYLTLL</sequence>
<dbReference type="GO" id="GO:0005886">
    <property type="term" value="C:plasma membrane"/>
    <property type="evidence" value="ECO:0007669"/>
    <property type="project" value="UniProtKB-SubCell"/>
</dbReference>
<dbReference type="OrthoDB" id="9813689at2"/>
<comment type="subcellular location">
    <subcellularLocation>
        <location evidence="1">Cell membrane</location>
        <topology evidence="1">Multi-pass membrane protein</topology>
    </subcellularLocation>
</comment>
<dbReference type="NCBIfam" id="TIGR01065">
    <property type="entry name" value="hlyIII"/>
    <property type="match status" value="1"/>
</dbReference>
<keyword evidence="4 8" id="KW-0812">Transmembrane</keyword>
<keyword evidence="7" id="KW-0479">Metal-binding</keyword>
<feature type="transmembrane region" description="Helical" evidence="8">
    <location>
        <begin position="176"/>
        <end position="195"/>
    </location>
</feature>
<dbReference type="RefSeq" id="WP_144040534.1">
    <property type="nucleotide sequence ID" value="NZ_VKGK01000014.1"/>
</dbReference>
<evidence type="ECO:0000256" key="5">
    <source>
        <dbReference type="ARBA" id="ARBA00022989"/>
    </source>
</evidence>
<keyword evidence="7" id="KW-0862">Zinc</keyword>
<keyword evidence="5 8" id="KW-1133">Transmembrane helix</keyword>
<feature type="binding site" evidence="7">
    <location>
        <position position="207"/>
    </location>
    <ligand>
        <name>Zn(2+)</name>
        <dbReference type="ChEBI" id="CHEBI:29105"/>
    </ligand>
</feature>